<organism evidence="1 2">
    <name type="scientific">Mytilus coruscus</name>
    <name type="common">Sea mussel</name>
    <dbReference type="NCBI Taxonomy" id="42192"/>
    <lineage>
        <taxon>Eukaryota</taxon>
        <taxon>Metazoa</taxon>
        <taxon>Spiralia</taxon>
        <taxon>Lophotrochozoa</taxon>
        <taxon>Mollusca</taxon>
        <taxon>Bivalvia</taxon>
        <taxon>Autobranchia</taxon>
        <taxon>Pteriomorphia</taxon>
        <taxon>Mytilida</taxon>
        <taxon>Mytiloidea</taxon>
        <taxon>Mytilidae</taxon>
        <taxon>Mytilinae</taxon>
        <taxon>Mytilus</taxon>
    </lineage>
</organism>
<keyword evidence="2" id="KW-1185">Reference proteome</keyword>
<name>A0A6J8A9Y1_MYTCO</name>
<dbReference type="OrthoDB" id="6103574at2759"/>
<protein>
    <submittedName>
        <fullName evidence="1">Uncharacterized protein</fullName>
    </submittedName>
</protein>
<accession>A0A6J8A9Y1</accession>
<dbReference type="EMBL" id="CACVKT020000930">
    <property type="protein sequence ID" value="CAC5364012.1"/>
    <property type="molecule type" value="Genomic_DNA"/>
</dbReference>
<dbReference type="AlphaFoldDB" id="A0A6J8A9Y1"/>
<evidence type="ECO:0000313" key="1">
    <source>
        <dbReference type="EMBL" id="CAC5364012.1"/>
    </source>
</evidence>
<gene>
    <name evidence="1" type="ORF">MCOR_5215</name>
</gene>
<reference evidence="1 2" key="1">
    <citation type="submission" date="2020-06" db="EMBL/GenBank/DDBJ databases">
        <authorList>
            <person name="Li R."/>
            <person name="Bekaert M."/>
        </authorList>
    </citation>
    <scope>NUCLEOTIDE SEQUENCE [LARGE SCALE GENOMIC DNA]</scope>
    <source>
        <strain evidence="2">wild</strain>
    </source>
</reference>
<dbReference type="Proteomes" id="UP000507470">
    <property type="component" value="Unassembled WGS sequence"/>
</dbReference>
<evidence type="ECO:0000313" key="2">
    <source>
        <dbReference type="Proteomes" id="UP000507470"/>
    </source>
</evidence>
<sequence length="169" mass="19859">MVEGTAFRALYSKWAQNYKWDTHLVNFHPIIPSSVIDYMIEKFPELNVPFKRKVLWNDDSIYYKLKQALQLPSVTSQLDQFVHNNVYSLDQDGIDIAVNDFQSCINEAANIALKQRKVKVTGKKKKDKPWYNTCTLLHDLKKSLDHYSRVQMYLPLIHLIKNLELNVFI</sequence>
<proteinExistence type="predicted"/>